<name>A0A0S4KXX6_9BACT</name>
<dbReference type="GO" id="GO:0005829">
    <property type="term" value="C:cytosol"/>
    <property type="evidence" value="ECO:0007669"/>
    <property type="project" value="TreeGrafter"/>
</dbReference>
<dbReference type="PANTHER" id="PTHR46124:SF2">
    <property type="entry name" value="D-AMINOACYL-TRNA DEACYLASE"/>
    <property type="match status" value="1"/>
</dbReference>
<dbReference type="GO" id="GO:0016788">
    <property type="term" value="F:hydrolase activity, acting on ester bonds"/>
    <property type="evidence" value="ECO:0007669"/>
    <property type="project" value="InterPro"/>
</dbReference>
<keyword evidence="2 4" id="KW-0479">Metal-binding</keyword>
<sequence>MLLSPPREPISLFLPRDGPCYDGAMFVDTHTHLDDARYSHDRDAVMARAREAGVEAFVTIGCDLSSSLAAVALADQYDSVYAAIGVHPHEVRHIADGWYDELLRLARHKKVVAYGEIGLDYHYNHSSPKEQQDRFREQVQLARELKLPVIVHTREAQEDTIAILREEQASEVGGVFHCFSGDAWLAKDALDLGFYLSFSGIVTFQNAAMLREIAKTVPLDRLLIETDCPYLAPVPYRGKRNEPAYVAHVADKLAAIHGTLSPTDIGFRTTENAKRLFKIA</sequence>
<dbReference type="STRING" id="1715989.NITINOP_3068"/>
<feature type="binding site" evidence="4">
    <location>
        <position position="177"/>
    </location>
    <ligand>
        <name>a divalent metal cation</name>
        <dbReference type="ChEBI" id="CHEBI:60240"/>
        <label>2</label>
    </ligand>
</feature>
<feature type="binding site" evidence="4">
    <location>
        <position position="152"/>
    </location>
    <ligand>
        <name>a divalent metal cation</name>
        <dbReference type="ChEBI" id="CHEBI:60240"/>
        <label>2</label>
    </ligand>
</feature>
<gene>
    <name evidence="5" type="primary">yabD</name>
    <name evidence="5" type="ORF">NITINOP_3068</name>
</gene>
<dbReference type="FunFam" id="3.20.20.140:FF:000005">
    <property type="entry name" value="TatD family hydrolase"/>
    <property type="match status" value="1"/>
</dbReference>
<dbReference type="InterPro" id="IPR018228">
    <property type="entry name" value="DNase_TatD-rel_CS"/>
</dbReference>
<dbReference type="Pfam" id="PF01026">
    <property type="entry name" value="TatD_DNase"/>
    <property type="match status" value="1"/>
</dbReference>
<accession>A0A0S4KXX6</accession>
<dbReference type="InterPro" id="IPR015991">
    <property type="entry name" value="TatD/YcfH-like"/>
</dbReference>
<dbReference type="Gene3D" id="3.20.20.140">
    <property type="entry name" value="Metal-dependent hydrolases"/>
    <property type="match status" value="1"/>
</dbReference>
<dbReference type="AlphaFoldDB" id="A0A0S4KXX6"/>
<dbReference type="PROSITE" id="PS01137">
    <property type="entry name" value="TATD_1"/>
    <property type="match status" value="1"/>
</dbReference>
<dbReference type="EC" id="3.1.21.-" evidence="5"/>
<dbReference type="CDD" id="cd01310">
    <property type="entry name" value="TatD_DNAse"/>
    <property type="match status" value="1"/>
</dbReference>
<dbReference type="Proteomes" id="UP000066284">
    <property type="component" value="Chromosome 1"/>
</dbReference>
<dbReference type="GO" id="GO:0046872">
    <property type="term" value="F:metal ion binding"/>
    <property type="evidence" value="ECO:0007669"/>
    <property type="project" value="UniProtKB-KW"/>
</dbReference>
<dbReference type="KEGG" id="nio:NITINOP_3068"/>
<dbReference type="SUPFAM" id="SSF51556">
    <property type="entry name" value="Metallo-dependent hydrolases"/>
    <property type="match status" value="1"/>
</dbReference>
<keyword evidence="6" id="KW-1185">Reference proteome</keyword>
<dbReference type="InterPro" id="IPR032466">
    <property type="entry name" value="Metal_Hydrolase"/>
</dbReference>
<keyword evidence="3 5" id="KW-0378">Hydrolase</keyword>
<evidence type="ECO:0000256" key="1">
    <source>
        <dbReference type="ARBA" id="ARBA00009275"/>
    </source>
</evidence>
<dbReference type="PIRSF" id="PIRSF005902">
    <property type="entry name" value="DNase_TatD"/>
    <property type="match status" value="1"/>
</dbReference>
<feature type="binding site" evidence="4">
    <location>
        <position position="116"/>
    </location>
    <ligand>
        <name>a divalent metal cation</name>
        <dbReference type="ChEBI" id="CHEBI:60240"/>
        <label>1</label>
    </ligand>
</feature>
<evidence type="ECO:0000313" key="5">
    <source>
        <dbReference type="EMBL" id="CUQ68040.1"/>
    </source>
</evidence>
<dbReference type="GO" id="GO:0004536">
    <property type="term" value="F:DNA nuclease activity"/>
    <property type="evidence" value="ECO:0007669"/>
    <property type="project" value="InterPro"/>
</dbReference>
<organism evidence="5 6">
    <name type="scientific">Candidatus Nitrospira inopinata</name>
    <dbReference type="NCBI Taxonomy" id="1715989"/>
    <lineage>
        <taxon>Bacteria</taxon>
        <taxon>Pseudomonadati</taxon>
        <taxon>Nitrospirota</taxon>
        <taxon>Nitrospiria</taxon>
        <taxon>Nitrospirales</taxon>
        <taxon>Nitrospiraceae</taxon>
        <taxon>Nitrospira</taxon>
    </lineage>
</organism>
<dbReference type="PANTHER" id="PTHR46124">
    <property type="entry name" value="D-AMINOACYL-TRNA DEACYLASE"/>
    <property type="match status" value="1"/>
</dbReference>
<feature type="binding site" evidence="4">
    <location>
        <position position="227"/>
    </location>
    <ligand>
        <name>a divalent metal cation</name>
        <dbReference type="ChEBI" id="CHEBI:60240"/>
        <label>1</label>
    </ligand>
</feature>
<feature type="binding site" evidence="4">
    <location>
        <position position="32"/>
    </location>
    <ligand>
        <name>a divalent metal cation</name>
        <dbReference type="ChEBI" id="CHEBI:60240"/>
        <label>1</label>
    </ligand>
</feature>
<dbReference type="NCBIfam" id="TIGR00010">
    <property type="entry name" value="YchF/TatD family DNA exonuclease"/>
    <property type="match status" value="1"/>
</dbReference>
<proteinExistence type="inferred from homology"/>
<evidence type="ECO:0000256" key="2">
    <source>
        <dbReference type="ARBA" id="ARBA00022723"/>
    </source>
</evidence>
<evidence type="ECO:0000256" key="3">
    <source>
        <dbReference type="ARBA" id="ARBA00022801"/>
    </source>
</evidence>
<comment type="similarity">
    <text evidence="1">Belongs to the metallo-dependent hydrolases superfamily. TatD-type hydrolase family.</text>
</comment>
<dbReference type="PROSITE" id="PS01090">
    <property type="entry name" value="TATD_2"/>
    <property type="match status" value="1"/>
</dbReference>
<protein>
    <submittedName>
        <fullName evidence="5">Uncharacterized deoxyribonuclease YabD</fullName>
        <ecNumber evidence="5">3.1.21.-</ecNumber>
    </submittedName>
</protein>
<evidence type="ECO:0000256" key="4">
    <source>
        <dbReference type="PIRSR" id="PIRSR005902-1"/>
    </source>
</evidence>
<dbReference type="InterPro" id="IPR001130">
    <property type="entry name" value="TatD-like"/>
</dbReference>
<reference evidence="6" key="1">
    <citation type="submission" date="2015-09" db="EMBL/GenBank/DDBJ databases">
        <authorList>
            <person name="Daims H."/>
        </authorList>
    </citation>
    <scope>NUCLEOTIDE SEQUENCE [LARGE SCALE GENOMIC DNA]</scope>
</reference>
<dbReference type="EMBL" id="LN885086">
    <property type="protein sequence ID" value="CUQ68040.1"/>
    <property type="molecule type" value="Genomic_DNA"/>
</dbReference>
<evidence type="ECO:0000313" key="6">
    <source>
        <dbReference type="Proteomes" id="UP000066284"/>
    </source>
</evidence>
<feature type="binding site" evidence="4">
    <location>
        <position position="30"/>
    </location>
    <ligand>
        <name>a divalent metal cation</name>
        <dbReference type="ChEBI" id="CHEBI:60240"/>
        <label>1</label>
    </ligand>
</feature>